<feature type="domain" description="KIB1-4 beta-propeller" evidence="1">
    <location>
        <begin position="60"/>
        <end position="292"/>
    </location>
</feature>
<reference evidence="2" key="3">
    <citation type="submission" date="2020-06" db="EMBL/GenBank/DDBJ databases">
        <title>Helianthus annuus Genome sequencing and assembly Release 2.</title>
        <authorList>
            <person name="Gouzy J."/>
            <person name="Langlade N."/>
            <person name="Munos S."/>
        </authorList>
    </citation>
    <scope>NUCLEOTIDE SEQUENCE</scope>
    <source>
        <tissue evidence="2">Leaves</tissue>
    </source>
</reference>
<dbReference type="EMBL" id="CM007890">
    <property type="protein sequence ID" value="OTG37924.1"/>
    <property type="molecule type" value="Genomic_DNA"/>
</dbReference>
<dbReference type="InParanoid" id="A0A251VR62"/>
<dbReference type="InterPro" id="IPR005174">
    <property type="entry name" value="KIB1-4_b-propeller"/>
</dbReference>
<dbReference type="EMBL" id="MNCJ02000316">
    <property type="protein sequence ID" value="KAF5823269.1"/>
    <property type="molecule type" value="Genomic_DNA"/>
</dbReference>
<evidence type="ECO:0000313" key="2">
    <source>
        <dbReference type="EMBL" id="KAF5823269.1"/>
    </source>
</evidence>
<evidence type="ECO:0000259" key="1">
    <source>
        <dbReference type="Pfam" id="PF03478"/>
    </source>
</evidence>
<dbReference type="PANTHER" id="PTHR33127">
    <property type="entry name" value="TRANSMEMBRANE PROTEIN"/>
    <property type="match status" value="1"/>
</dbReference>
<dbReference type="OMA" id="PFANQRI"/>
<accession>A0A251VR62</accession>
<protein>
    <submittedName>
        <fullName evidence="3">Putative WD40/YVTN repeat-like-containing domain-containing protein</fullName>
    </submittedName>
</protein>
<dbReference type="Proteomes" id="UP000215914">
    <property type="component" value="Chromosome 1"/>
</dbReference>
<evidence type="ECO:0000313" key="4">
    <source>
        <dbReference type="Proteomes" id="UP000215914"/>
    </source>
</evidence>
<dbReference type="PANTHER" id="PTHR33127:SF5">
    <property type="entry name" value="TRANSMEMBRANE PROTEIN"/>
    <property type="match status" value="1"/>
</dbReference>
<proteinExistence type="predicted"/>
<reference evidence="3" key="2">
    <citation type="submission" date="2017-02" db="EMBL/GenBank/DDBJ databases">
        <title>Sunflower complete genome.</title>
        <authorList>
            <person name="Langlade N."/>
            <person name="Munos S."/>
        </authorList>
    </citation>
    <scope>NUCLEOTIDE SEQUENCE [LARGE SCALE GENOMIC DNA]</scope>
    <source>
        <tissue evidence="3">Leaves</tissue>
    </source>
</reference>
<keyword evidence="4" id="KW-1185">Reference proteome</keyword>
<sequence>MVMEHFRDVEFMNFRATCKHCYLAAPLRRPQMSSPWLLVLRKNHDIISLIDPMCGDEYVVKTPRELLHSQCSIICSRYGWLLMLNNRGHIHELVFCNPFTGKIRKLPSAKPCSFGSLCFSAPPTSPDCIVVGFTTHGPYHVYIHFMSREPPSWRRYRWDDYGNDPHSDLFPTFSGRSIYALCNNGRVDAFSFSDRGKGDYSLKVVKVEAPTRPRANFYLSKCDQHLLLVIVGEYGGESVEVFKLNDSTKEWEKINDLGKHMIYISETSCICLDAKSPQMGNKIYFPRYHKNDTKAKSPQTGNNIYFPRLLDNSNTKIVFYSLETRRYHTFDDKNIQESCADLLGMSQPCNPHTWIE</sequence>
<evidence type="ECO:0000313" key="3">
    <source>
        <dbReference type="EMBL" id="OTG37924.1"/>
    </source>
</evidence>
<gene>
    <name evidence="3" type="ORF">HannXRQ_Chr01g0024151</name>
    <name evidence="2" type="ORF">HanXRQr2_Chr01g0036521</name>
</gene>
<name>A0A251VR62_HELAN</name>
<dbReference type="AlphaFoldDB" id="A0A251VR62"/>
<dbReference type="SUPFAM" id="SSF69322">
    <property type="entry name" value="Tricorn protease domain 2"/>
    <property type="match status" value="1"/>
</dbReference>
<reference evidence="2 4" key="1">
    <citation type="journal article" date="2017" name="Nature">
        <title>The sunflower genome provides insights into oil metabolism, flowering and Asterid evolution.</title>
        <authorList>
            <person name="Badouin H."/>
            <person name="Gouzy J."/>
            <person name="Grassa C.J."/>
            <person name="Murat F."/>
            <person name="Staton S.E."/>
            <person name="Cottret L."/>
            <person name="Lelandais-Briere C."/>
            <person name="Owens G.L."/>
            <person name="Carrere S."/>
            <person name="Mayjonade B."/>
            <person name="Legrand L."/>
            <person name="Gill N."/>
            <person name="Kane N.C."/>
            <person name="Bowers J.E."/>
            <person name="Hubner S."/>
            <person name="Bellec A."/>
            <person name="Berard A."/>
            <person name="Berges H."/>
            <person name="Blanchet N."/>
            <person name="Boniface M.C."/>
            <person name="Brunel D."/>
            <person name="Catrice O."/>
            <person name="Chaidir N."/>
            <person name="Claudel C."/>
            <person name="Donnadieu C."/>
            <person name="Faraut T."/>
            <person name="Fievet G."/>
            <person name="Helmstetter N."/>
            <person name="King M."/>
            <person name="Knapp S.J."/>
            <person name="Lai Z."/>
            <person name="Le Paslier M.C."/>
            <person name="Lippi Y."/>
            <person name="Lorenzon L."/>
            <person name="Mandel J.R."/>
            <person name="Marage G."/>
            <person name="Marchand G."/>
            <person name="Marquand E."/>
            <person name="Bret-Mestries E."/>
            <person name="Morien E."/>
            <person name="Nambeesan S."/>
            <person name="Nguyen T."/>
            <person name="Pegot-Espagnet P."/>
            <person name="Pouilly N."/>
            <person name="Raftis F."/>
            <person name="Sallet E."/>
            <person name="Schiex T."/>
            <person name="Thomas J."/>
            <person name="Vandecasteele C."/>
            <person name="Vares D."/>
            <person name="Vear F."/>
            <person name="Vautrin S."/>
            <person name="Crespi M."/>
            <person name="Mangin B."/>
            <person name="Burke J.M."/>
            <person name="Salse J."/>
            <person name="Munos S."/>
            <person name="Vincourt P."/>
            <person name="Rieseberg L.H."/>
            <person name="Langlade N.B."/>
        </authorList>
    </citation>
    <scope>NUCLEOTIDE SEQUENCE [LARGE SCALE GENOMIC DNA]</scope>
    <source>
        <strain evidence="4">cv. SF193</strain>
        <tissue evidence="2">Leaves</tissue>
    </source>
</reference>
<dbReference type="Gramene" id="mRNA:HanXRQr2_Chr01g0036521">
    <property type="protein sequence ID" value="CDS:HanXRQr2_Chr01g0036521.1"/>
    <property type="gene ID" value="HanXRQr2_Chr01g0036521"/>
</dbReference>
<dbReference type="Pfam" id="PF03478">
    <property type="entry name" value="Beta-prop_KIB1-4"/>
    <property type="match status" value="1"/>
</dbReference>
<organism evidence="3 4">
    <name type="scientific">Helianthus annuus</name>
    <name type="common">Common sunflower</name>
    <dbReference type="NCBI Taxonomy" id="4232"/>
    <lineage>
        <taxon>Eukaryota</taxon>
        <taxon>Viridiplantae</taxon>
        <taxon>Streptophyta</taxon>
        <taxon>Embryophyta</taxon>
        <taxon>Tracheophyta</taxon>
        <taxon>Spermatophyta</taxon>
        <taxon>Magnoliopsida</taxon>
        <taxon>eudicotyledons</taxon>
        <taxon>Gunneridae</taxon>
        <taxon>Pentapetalae</taxon>
        <taxon>asterids</taxon>
        <taxon>campanulids</taxon>
        <taxon>Asterales</taxon>
        <taxon>Asteraceae</taxon>
        <taxon>Asteroideae</taxon>
        <taxon>Heliantheae alliance</taxon>
        <taxon>Heliantheae</taxon>
        <taxon>Helianthus</taxon>
    </lineage>
</organism>